<accession>A0A8J2UK69</accession>
<evidence type="ECO:0000313" key="1">
    <source>
        <dbReference type="EMBL" id="GGC05545.1"/>
    </source>
</evidence>
<gene>
    <name evidence="1" type="ORF">GCM10007205_13370</name>
</gene>
<dbReference type="PANTHER" id="PTHR21174:SF0">
    <property type="entry name" value="HD PHOSPHOHYDROLASE FAMILY PROTEIN-RELATED"/>
    <property type="match status" value="1"/>
</dbReference>
<dbReference type="PANTHER" id="PTHR21174">
    <property type="match status" value="1"/>
</dbReference>
<proteinExistence type="predicted"/>
<dbReference type="InterPro" id="IPR009218">
    <property type="entry name" value="HD_phosphohydro"/>
</dbReference>
<dbReference type="RefSeq" id="WP_188395401.1">
    <property type="nucleotide sequence ID" value="NZ_BMCG01000002.1"/>
</dbReference>
<keyword evidence="2" id="KW-1185">Reference proteome</keyword>
<dbReference type="Proteomes" id="UP000620266">
    <property type="component" value="Unassembled WGS sequence"/>
</dbReference>
<evidence type="ECO:0008006" key="3">
    <source>
        <dbReference type="Google" id="ProtNLM"/>
    </source>
</evidence>
<dbReference type="AlphaFoldDB" id="A0A8J2UK69"/>
<reference evidence="1" key="2">
    <citation type="submission" date="2020-09" db="EMBL/GenBank/DDBJ databases">
        <authorList>
            <person name="Sun Q."/>
            <person name="Sedlacek I."/>
        </authorList>
    </citation>
    <scope>NUCLEOTIDE SEQUENCE</scope>
    <source>
        <strain evidence="1">CCM 7086</strain>
    </source>
</reference>
<dbReference type="PIRSF" id="PIRSF035170">
    <property type="entry name" value="HD_phosphohydro"/>
    <property type="match status" value="1"/>
</dbReference>
<reference evidence="1" key="1">
    <citation type="journal article" date="2014" name="Int. J. Syst. Evol. Microbiol.">
        <title>Complete genome sequence of Corynebacterium casei LMG S-19264T (=DSM 44701T), isolated from a smear-ripened cheese.</title>
        <authorList>
            <consortium name="US DOE Joint Genome Institute (JGI-PGF)"/>
            <person name="Walter F."/>
            <person name="Albersmeier A."/>
            <person name="Kalinowski J."/>
            <person name="Ruckert C."/>
        </authorList>
    </citation>
    <scope>NUCLEOTIDE SEQUENCE</scope>
    <source>
        <strain evidence="1">CCM 7086</strain>
    </source>
</reference>
<comment type="caution">
    <text evidence="1">The sequence shown here is derived from an EMBL/GenBank/DDBJ whole genome shotgun (WGS) entry which is preliminary data.</text>
</comment>
<organism evidence="1 2">
    <name type="scientific">Oxalicibacterium flavum</name>
    <dbReference type="NCBI Taxonomy" id="179467"/>
    <lineage>
        <taxon>Bacteria</taxon>
        <taxon>Pseudomonadati</taxon>
        <taxon>Pseudomonadota</taxon>
        <taxon>Betaproteobacteria</taxon>
        <taxon>Burkholderiales</taxon>
        <taxon>Oxalobacteraceae</taxon>
        <taxon>Oxalicibacterium</taxon>
    </lineage>
</organism>
<name>A0A8J2UK69_9BURK</name>
<protein>
    <recommendedName>
        <fullName evidence="3">N-methyl-D-aspartate receptor NMDAR2C subunit</fullName>
    </recommendedName>
</protein>
<dbReference type="EMBL" id="BMCG01000002">
    <property type="protein sequence ID" value="GGC05545.1"/>
    <property type="molecule type" value="Genomic_DNA"/>
</dbReference>
<evidence type="ECO:0000313" key="2">
    <source>
        <dbReference type="Proteomes" id="UP000620266"/>
    </source>
</evidence>
<dbReference type="SUPFAM" id="SSF109604">
    <property type="entry name" value="HD-domain/PDEase-like"/>
    <property type="match status" value="1"/>
</dbReference>
<sequence length="218" mass="24820">MSGSYHLIDGLSVRWQNLCASLQADPAAASQVWWQLCERFCEPHRRYHDLSHVTALLTQAERWHEHLHDAHVVHLAIWFHDAVYDPQRRDNEERSADMARCALLAMQVDETLIPPVTACIAATAGHRVTTDEVADMPLFLDLDLAILGSDPADYARYSAAIRAEYDWVEEAQYRAVRSKVLQSFLARPTLYFTEALQQAYEARARDNLRAELQALSSS</sequence>
<dbReference type="Gene3D" id="1.10.472.50">
    <property type="entry name" value="HD-domain/PDEase-like"/>
    <property type="match status" value="1"/>
</dbReference>